<name>A0ABW4D024_9LACO</name>
<comment type="caution">
    <text evidence="2">The sequence shown here is derived from an EMBL/GenBank/DDBJ whole genome shotgun (WGS) entry which is preliminary data.</text>
</comment>
<evidence type="ECO:0008006" key="4">
    <source>
        <dbReference type="Google" id="ProtNLM"/>
    </source>
</evidence>
<proteinExistence type="predicted"/>
<reference evidence="3" key="1">
    <citation type="journal article" date="2019" name="Int. J. Syst. Evol. Microbiol.">
        <title>The Global Catalogue of Microorganisms (GCM) 10K type strain sequencing project: providing services to taxonomists for standard genome sequencing and annotation.</title>
        <authorList>
            <consortium name="The Broad Institute Genomics Platform"/>
            <consortium name="The Broad Institute Genome Sequencing Center for Infectious Disease"/>
            <person name="Wu L."/>
            <person name="Ma J."/>
        </authorList>
    </citation>
    <scope>NUCLEOTIDE SEQUENCE [LARGE SCALE GENOMIC DNA]</scope>
    <source>
        <strain evidence="3">CCM 8979</strain>
    </source>
</reference>
<dbReference type="Proteomes" id="UP001597189">
    <property type="component" value="Unassembled WGS sequence"/>
</dbReference>
<dbReference type="EMBL" id="JBHTOD010000002">
    <property type="protein sequence ID" value="MFD1454849.1"/>
    <property type="molecule type" value="Genomic_DNA"/>
</dbReference>
<gene>
    <name evidence="2" type="ORF">ACFQ44_04000</name>
</gene>
<feature type="signal peptide" evidence="1">
    <location>
        <begin position="1"/>
        <end position="31"/>
    </location>
</feature>
<keyword evidence="3" id="KW-1185">Reference proteome</keyword>
<evidence type="ECO:0000313" key="2">
    <source>
        <dbReference type="EMBL" id="MFD1454849.1"/>
    </source>
</evidence>
<organism evidence="2 3">
    <name type="scientific">Levilactobacillus lanxiensis</name>
    <dbReference type="NCBI Taxonomy" id="2799568"/>
    <lineage>
        <taxon>Bacteria</taxon>
        <taxon>Bacillati</taxon>
        <taxon>Bacillota</taxon>
        <taxon>Bacilli</taxon>
        <taxon>Lactobacillales</taxon>
        <taxon>Lactobacillaceae</taxon>
        <taxon>Levilactobacillus</taxon>
    </lineage>
</organism>
<evidence type="ECO:0000313" key="3">
    <source>
        <dbReference type="Proteomes" id="UP001597189"/>
    </source>
</evidence>
<evidence type="ECO:0000256" key="1">
    <source>
        <dbReference type="SAM" id="SignalP"/>
    </source>
</evidence>
<keyword evidence="1" id="KW-0732">Signal</keyword>
<feature type="chain" id="PRO_5045536620" description="D-alanyl-D-alanine carboxypeptidase" evidence="1">
    <location>
        <begin position="32"/>
        <end position="257"/>
    </location>
</feature>
<dbReference type="RefSeq" id="WP_203642878.1">
    <property type="nucleotide sequence ID" value="NZ_BOLN01000002.1"/>
</dbReference>
<accession>A0ABW4D024</accession>
<sequence>MNKRIKLVIAGLMALSFGIVSVATVSSPALAKTKAAKVISHQKLAKTKFHPNGGSLYTSTKLTKKSPKTFKTVKTTFYATKSVKLKKANGKRATYYYVKNKKGNINGWIWKGYLNKTQNLAQRASDIRRFKATYKYVDNPKDDGYQLYRDSLSGMTLAHAYNDSIYVEDAGIPSILEATYSTSNAKTLRGCQATYKIFKGRFSAKINAKLAKQWKKVLKDSAAVKRQPDMGDVTDQMYDSTLKFTKTLGHAIHGLDK</sequence>
<protein>
    <recommendedName>
        <fullName evidence="4">D-alanyl-D-alanine carboxypeptidase</fullName>
    </recommendedName>
</protein>